<evidence type="ECO:0000313" key="17">
    <source>
        <dbReference type="Proteomes" id="UP000001817"/>
    </source>
</evidence>
<dbReference type="InterPro" id="IPR039426">
    <property type="entry name" value="TonB-dep_rcpt-like"/>
</dbReference>
<comment type="similarity">
    <text evidence="2 12 13">Belongs to the TonB-dependent receptor family.</text>
</comment>
<dbReference type="InterPro" id="IPR036942">
    <property type="entry name" value="Beta-barrel_TonB_sf"/>
</dbReference>
<keyword evidence="9 12" id="KW-0472">Membrane</keyword>
<evidence type="ECO:0000256" key="1">
    <source>
        <dbReference type="ARBA" id="ARBA00004571"/>
    </source>
</evidence>
<evidence type="ECO:0000256" key="4">
    <source>
        <dbReference type="ARBA" id="ARBA00022452"/>
    </source>
</evidence>
<dbReference type="InterPro" id="IPR012910">
    <property type="entry name" value="Plug_dom"/>
</dbReference>
<gene>
    <name evidence="16" type="ORF">Bxe_C0041</name>
</gene>
<dbReference type="AlphaFoldDB" id="Q13IX1"/>
<keyword evidence="4 12" id="KW-1134">Transmembrane beta strand</keyword>
<keyword evidence="17" id="KW-1185">Reference proteome</keyword>
<evidence type="ECO:0000256" key="8">
    <source>
        <dbReference type="ARBA" id="ARBA00023077"/>
    </source>
</evidence>
<keyword evidence="7" id="KW-0406">Ion transport</keyword>
<dbReference type="EMBL" id="CP000272">
    <property type="protein sequence ID" value="ABE35968.1"/>
    <property type="molecule type" value="Genomic_DNA"/>
</dbReference>
<dbReference type="PANTHER" id="PTHR30069">
    <property type="entry name" value="TONB-DEPENDENT OUTER MEMBRANE RECEPTOR"/>
    <property type="match status" value="1"/>
</dbReference>
<keyword evidence="3 12" id="KW-0813">Transport</keyword>
<evidence type="ECO:0000256" key="3">
    <source>
        <dbReference type="ARBA" id="ARBA00022448"/>
    </source>
</evidence>
<keyword evidence="11 12" id="KW-0998">Cell outer membrane</keyword>
<dbReference type="RefSeq" id="WP_011493228.1">
    <property type="nucleotide sequence ID" value="NC_007953.1"/>
</dbReference>
<organism evidence="16 17">
    <name type="scientific">Paraburkholderia xenovorans (strain LB400)</name>
    <dbReference type="NCBI Taxonomy" id="266265"/>
    <lineage>
        <taxon>Bacteria</taxon>
        <taxon>Pseudomonadati</taxon>
        <taxon>Pseudomonadota</taxon>
        <taxon>Betaproteobacteria</taxon>
        <taxon>Burkholderiales</taxon>
        <taxon>Burkholderiaceae</taxon>
        <taxon>Paraburkholderia</taxon>
    </lineage>
</organism>
<keyword evidence="5 12" id="KW-0812">Transmembrane</keyword>
<evidence type="ECO:0000256" key="5">
    <source>
        <dbReference type="ARBA" id="ARBA00022692"/>
    </source>
</evidence>
<feature type="domain" description="TonB-dependent receptor plug" evidence="15">
    <location>
        <begin position="92"/>
        <end position="203"/>
    </location>
</feature>
<evidence type="ECO:0000313" key="16">
    <source>
        <dbReference type="EMBL" id="ABE35968.1"/>
    </source>
</evidence>
<evidence type="ECO:0000256" key="2">
    <source>
        <dbReference type="ARBA" id="ARBA00009810"/>
    </source>
</evidence>
<evidence type="ECO:0000256" key="7">
    <source>
        <dbReference type="ARBA" id="ARBA00023065"/>
    </source>
</evidence>
<evidence type="ECO:0000256" key="12">
    <source>
        <dbReference type="PROSITE-ProRule" id="PRU01360"/>
    </source>
</evidence>
<dbReference type="KEGG" id="bxe:Bxe_C0041"/>
<evidence type="ECO:0000259" key="15">
    <source>
        <dbReference type="Pfam" id="PF07715"/>
    </source>
</evidence>
<dbReference type="Proteomes" id="UP000001817">
    <property type="component" value="Chromosome 3"/>
</dbReference>
<dbReference type="KEGG" id="bxb:DR64_8384"/>
<dbReference type="Pfam" id="PF00593">
    <property type="entry name" value="TonB_dep_Rec_b-barrel"/>
    <property type="match status" value="1"/>
</dbReference>
<evidence type="ECO:0000256" key="10">
    <source>
        <dbReference type="ARBA" id="ARBA00023170"/>
    </source>
</evidence>
<dbReference type="PROSITE" id="PS52016">
    <property type="entry name" value="TONB_DEPENDENT_REC_3"/>
    <property type="match status" value="1"/>
</dbReference>
<sequence length="821" mass="88256">MHTLRLRDAALPASTRYSVRTLLPIVVLGAIHGAAAAAAGDSAQAVAATGSAASAPEAAAASATDAATLTLPAVQVSGQTSGSRSYAEKNLLPQTTESVTARQIAETINMTDTEDALKYLPDLLVRKRYIGDTQAPMATRTTGINASARSLVYADGVLLTPLINNNNQNGSPQWFMVAPQEIDRIDVMYGPFAAGLPGNSYGAVTQITTRMPKHFEASVDVTGAIQHFSQYGTHTGEPAAQYSATLGDRIGKLSWWFSANHLNSFSQPLTFGTVSQSKTPAGAGLPVIGGGFADTNRTGGAIQVIGAGNFIHTIQDDATLKLAYDFTPTLSATYTLGYWQNRSKAQAETYLYDANGAPYYGAGSGPVNLGGFAYSASTLAGQFSSNNVEQEHLMQSIDVGTHTQGRFDWQLIVSNMDYLQDLSRLSTGLYPAALTGGAGRTTDMSGTGWSTLDLKGTWRPQGMQGANIVSFGAHYDQFRLESPTFNTADWISGGNGSLYSNSLGRTETSAIWAQDVWRVAPALTATLGGRYEWWRAYDGFNFSTGSNGAGVSVTQPGVDKSGFSPKASLNLALTDTWSVTGSIGRALRFPTVGELYQTVQTGATFLQANPFLKPEDVWSGELALERDTNSGHLRLSVFDEYVYDALISQTALVPGFATPVSFTQNVGKTRETGVELAGQQDDVVVKGLSLSGNLTYTNSDILSDDGFRATSPGDTAVGKRVPYIPSWRATLAATYRPDAHWAYTLAARYSSRLFATVDNSDANPATFMGFQRFFVMDARVHYQYDHHWGGALGVDNLNNRKYFLYHPFPQRTFYAELKYDF</sequence>
<reference evidence="16 17" key="1">
    <citation type="journal article" date="2006" name="Proc. Natl. Acad. Sci. U.S.A.">
        <title>Burkholderia xenovorans LB400 harbors a multi-replicon, 9.73-Mbp genome shaped for versatility.</title>
        <authorList>
            <person name="Chain P.S."/>
            <person name="Denef V.J."/>
            <person name="Konstantinidis K.T."/>
            <person name="Vergez L.M."/>
            <person name="Agullo L."/>
            <person name="Reyes V.L."/>
            <person name="Hauser L."/>
            <person name="Cordova M."/>
            <person name="Gomez L."/>
            <person name="Gonzalez M."/>
            <person name="Land M."/>
            <person name="Lao V."/>
            <person name="Larimer F."/>
            <person name="LiPuma J.J."/>
            <person name="Mahenthiralingam E."/>
            <person name="Malfatti S.A."/>
            <person name="Marx C.J."/>
            <person name="Parnell J.J."/>
            <person name="Ramette A."/>
            <person name="Richardson P."/>
            <person name="Seeger M."/>
            <person name="Smith D."/>
            <person name="Spilker T."/>
            <person name="Sul W.J."/>
            <person name="Tsoi T.V."/>
            <person name="Ulrich L.E."/>
            <person name="Zhulin I.B."/>
            <person name="Tiedje J.M."/>
        </authorList>
    </citation>
    <scope>NUCLEOTIDE SEQUENCE [LARGE SCALE GENOMIC DNA]</scope>
    <source>
        <strain evidence="16 17">LB400</strain>
    </source>
</reference>
<dbReference type="SUPFAM" id="SSF56935">
    <property type="entry name" value="Porins"/>
    <property type="match status" value="1"/>
</dbReference>
<dbReference type="GO" id="GO:0015344">
    <property type="term" value="F:siderophore uptake transmembrane transporter activity"/>
    <property type="evidence" value="ECO:0007669"/>
    <property type="project" value="TreeGrafter"/>
</dbReference>
<dbReference type="GO" id="GO:0044718">
    <property type="term" value="P:siderophore transmembrane transport"/>
    <property type="evidence" value="ECO:0007669"/>
    <property type="project" value="TreeGrafter"/>
</dbReference>
<name>Q13IX1_PARXL</name>
<dbReference type="Gene3D" id="2.170.130.10">
    <property type="entry name" value="TonB-dependent receptor, plug domain"/>
    <property type="match status" value="1"/>
</dbReference>
<accession>Q13IX1</accession>
<evidence type="ECO:0000256" key="6">
    <source>
        <dbReference type="ARBA" id="ARBA00022729"/>
    </source>
</evidence>
<dbReference type="Gene3D" id="2.40.170.20">
    <property type="entry name" value="TonB-dependent receptor, beta-barrel domain"/>
    <property type="match status" value="1"/>
</dbReference>
<evidence type="ECO:0000256" key="11">
    <source>
        <dbReference type="ARBA" id="ARBA00023237"/>
    </source>
</evidence>
<proteinExistence type="inferred from homology"/>
<evidence type="ECO:0000259" key="14">
    <source>
        <dbReference type="Pfam" id="PF00593"/>
    </source>
</evidence>
<feature type="domain" description="TonB-dependent receptor-like beta-barrel" evidence="14">
    <location>
        <begin position="339"/>
        <end position="797"/>
    </location>
</feature>
<dbReference type="Pfam" id="PF07715">
    <property type="entry name" value="Plug"/>
    <property type="match status" value="1"/>
</dbReference>
<dbReference type="STRING" id="266265.Bxe_C0041"/>
<dbReference type="PANTHER" id="PTHR30069:SF53">
    <property type="entry name" value="COLICIN I RECEPTOR-RELATED"/>
    <property type="match status" value="1"/>
</dbReference>
<dbReference type="InterPro" id="IPR000531">
    <property type="entry name" value="Beta-barrel_TonB"/>
</dbReference>
<evidence type="ECO:0000256" key="13">
    <source>
        <dbReference type="RuleBase" id="RU003357"/>
    </source>
</evidence>
<evidence type="ECO:0000256" key="9">
    <source>
        <dbReference type="ARBA" id="ARBA00023136"/>
    </source>
</evidence>
<dbReference type="eggNOG" id="COG4771">
    <property type="taxonomic scope" value="Bacteria"/>
</dbReference>
<keyword evidence="8 13" id="KW-0798">TonB box</keyword>
<keyword evidence="6" id="KW-0732">Signal</keyword>
<dbReference type="InterPro" id="IPR037066">
    <property type="entry name" value="Plug_dom_sf"/>
</dbReference>
<keyword evidence="10 16" id="KW-0675">Receptor</keyword>
<dbReference type="OrthoDB" id="9760620at2"/>
<dbReference type="GO" id="GO:0009279">
    <property type="term" value="C:cell outer membrane"/>
    <property type="evidence" value="ECO:0007669"/>
    <property type="project" value="UniProtKB-SubCell"/>
</dbReference>
<comment type="subcellular location">
    <subcellularLocation>
        <location evidence="1 12">Cell outer membrane</location>
        <topology evidence="1 12">Multi-pass membrane protein</topology>
    </subcellularLocation>
</comment>
<protein>
    <submittedName>
        <fullName evidence="16">TonB-dependent siderophore receptor</fullName>
    </submittedName>
</protein>